<proteinExistence type="predicted"/>
<accession>A0ABN9PZD4</accession>
<comment type="caution">
    <text evidence="1">The sequence shown here is derived from an EMBL/GenBank/DDBJ whole genome shotgun (WGS) entry which is preliminary data.</text>
</comment>
<reference evidence="1" key="1">
    <citation type="submission" date="2023-10" db="EMBL/GenBank/DDBJ databases">
        <authorList>
            <person name="Chen Y."/>
            <person name="Shah S."/>
            <person name="Dougan E. K."/>
            <person name="Thang M."/>
            <person name="Chan C."/>
        </authorList>
    </citation>
    <scope>NUCLEOTIDE SEQUENCE [LARGE SCALE GENOMIC DNA]</scope>
</reference>
<gene>
    <name evidence="1" type="ORF">PCOR1329_LOCUS7367</name>
</gene>
<dbReference type="Proteomes" id="UP001189429">
    <property type="component" value="Unassembled WGS sequence"/>
</dbReference>
<keyword evidence="2" id="KW-1185">Reference proteome</keyword>
<name>A0ABN9PZD4_9DINO</name>
<feature type="non-terminal residue" evidence="1">
    <location>
        <position position="89"/>
    </location>
</feature>
<evidence type="ECO:0000313" key="1">
    <source>
        <dbReference type="EMBL" id="CAK0798683.1"/>
    </source>
</evidence>
<sequence length="89" mass="9115">MACCRSPDADFAALRRSEERLVRGAVRGSSTLGAVVSRDTLVESPRDPVVGHAVLHCLELRPAGLGVPLGPAERDLAVADGAAGEGAVL</sequence>
<evidence type="ECO:0000313" key="2">
    <source>
        <dbReference type="Proteomes" id="UP001189429"/>
    </source>
</evidence>
<dbReference type="EMBL" id="CAUYUJ010001998">
    <property type="protein sequence ID" value="CAK0798683.1"/>
    <property type="molecule type" value="Genomic_DNA"/>
</dbReference>
<protein>
    <submittedName>
        <fullName evidence="1">Uncharacterized protein</fullName>
    </submittedName>
</protein>
<organism evidence="1 2">
    <name type="scientific">Prorocentrum cordatum</name>
    <dbReference type="NCBI Taxonomy" id="2364126"/>
    <lineage>
        <taxon>Eukaryota</taxon>
        <taxon>Sar</taxon>
        <taxon>Alveolata</taxon>
        <taxon>Dinophyceae</taxon>
        <taxon>Prorocentrales</taxon>
        <taxon>Prorocentraceae</taxon>
        <taxon>Prorocentrum</taxon>
    </lineage>
</organism>